<sequence>MREVRVPGFTHLHTVSGFSLRYGASHPERLAERASERGMDALALTDRDTLAGSVRFAKACAKAGVRPCSARNWR</sequence>
<dbReference type="GO" id="GO:0008408">
    <property type="term" value="F:3'-5' exonuclease activity"/>
    <property type="evidence" value="ECO:0007669"/>
    <property type="project" value="InterPro"/>
</dbReference>
<organism evidence="2">
    <name type="scientific">Streptomyces haneummycinicus</name>
    <dbReference type="NCBI Taxonomy" id="3074435"/>
    <lineage>
        <taxon>Bacteria</taxon>
        <taxon>Bacillati</taxon>
        <taxon>Actinomycetota</taxon>
        <taxon>Actinomycetes</taxon>
        <taxon>Kitasatosporales</taxon>
        <taxon>Streptomycetaceae</taxon>
        <taxon>Streptomyces</taxon>
    </lineage>
</organism>
<dbReference type="Pfam" id="PF02811">
    <property type="entry name" value="PHP"/>
    <property type="match status" value="1"/>
</dbReference>
<reference evidence="2" key="2">
    <citation type="submission" date="2024-07" db="EMBL/GenBank/DDBJ databases">
        <title>Streptomyces haneummycinica sp. nov., a new antibiotic-producing actinobacterium isolated from marine sediment.</title>
        <authorList>
            <person name="Uemura M."/>
            <person name="Hamada M."/>
            <person name="Hirano S."/>
            <person name="Kobayashi K."/>
            <person name="Ohshiro T."/>
            <person name="Kobayashi T."/>
            <person name="Terahara T."/>
        </authorList>
    </citation>
    <scope>NUCLEOTIDE SEQUENCE</scope>
    <source>
        <strain evidence="2">KM77-8</strain>
    </source>
</reference>
<dbReference type="InterPro" id="IPR004013">
    <property type="entry name" value="PHP_dom"/>
</dbReference>
<evidence type="ECO:0000259" key="1">
    <source>
        <dbReference type="SMART" id="SM00481"/>
    </source>
</evidence>
<reference evidence="2" key="1">
    <citation type="submission" date="2024-06" db="EMBL/GenBank/DDBJ databases">
        <authorList>
            <consortium name="consrtm"/>
            <person name="Uemura M."/>
            <person name="Terahara T."/>
        </authorList>
    </citation>
    <scope>NUCLEOTIDE SEQUENCE</scope>
    <source>
        <strain evidence="2">KM77-8</strain>
    </source>
</reference>
<accession>A0AAT9HS13</accession>
<dbReference type="InterPro" id="IPR004805">
    <property type="entry name" value="DnaE2/DnaE/PolC"/>
</dbReference>
<name>A0AAT9HS13_9ACTN</name>
<dbReference type="SUPFAM" id="SSF89550">
    <property type="entry name" value="PHP domain-like"/>
    <property type="match status" value="1"/>
</dbReference>
<feature type="domain" description="Polymerase/histidinol phosphatase N-terminal" evidence="1">
    <location>
        <begin position="10"/>
        <end position="72"/>
    </location>
</feature>
<dbReference type="InterPro" id="IPR003141">
    <property type="entry name" value="Pol/His_phosphatase_N"/>
</dbReference>
<protein>
    <recommendedName>
        <fullName evidence="1">Polymerase/histidinol phosphatase N-terminal domain-containing protein</fullName>
    </recommendedName>
</protein>
<dbReference type="EMBL" id="AP035768">
    <property type="protein sequence ID" value="BFO20237.1"/>
    <property type="molecule type" value="Genomic_DNA"/>
</dbReference>
<dbReference type="Gene3D" id="3.20.20.140">
    <property type="entry name" value="Metal-dependent hydrolases"/>
    <property type="match status" value="1"/>
</dbReference>
<evidence type="ECO:0000313" key="2">
    <source>
        <dbReference type="EMBL" id="BFO20237.1"/>
    </source>
</evidence>
<dbReference type="InterPro" id="IPR016195">
    <property type="entry name" value="Pol/histidinol_Pase-like"/>
</dbReference>
<dbReference type="AlphaFoldDB" id="A0AAT9HS13"/>
<dbReference type="CDD" id="cd07431">
    <property type="entry name" value="PHP_PolIIIA"/>
    <property type="match status" value="1"/>
</dbReference>
<dbReference type="SMART" id="SM00481">
    <property type="entry name" value="POLIIIAc"/>
    <property type="match status" value="1"/>
</dbReference>
<proteinExistence type="predicted"/>
<gene>
    <name evidence="2" type="ORF">SHKM778_66250</name>
</gene>
<dbReference type="GO" id="GO:0006260">
    <property type="term" value="P:DNA replication"/>
    <property type="evidence" value="ECO:0007669"/>
    <property type="project" value="InterPro"/>
</dbReference>
<dbReference type="PANTHER" id="PTHR32294">
    <property type="entry name" value="DNA POLYMERASE III SUBUNIT ALPHA"/>
    <property type="match status" value="1"/>
</dbReference>
<dbReference type="PANTHER" id="PTHR32294:SF4">
    <property type="entry name" value="ERROR-PRONE DNA POLYMERASE"/>
    <property type="match status" value="1"/>
</dbReference>